<dbReference type="EMBL" id="UINC01009758">
    <property type="protein sequence ID" value="SVA43694.1"/>
    <property type="molecule type" value="Genomic_DNA"/>
</dbReference>
<feature type="region of interest" description="Disordered" evidence="1">
    <location>
        <begin position="1"/>
        <end position="30"/>
    </location>
</feature>
<name>A0A381VTU5_9ZZZZ</name>
<proteinExistence type="predicted"/>
<feature type="compositionally biased region" description="Acidic residues" evidence="1">
    <location>
        <begin position="12"/>
        <end position="27"/>
    </location>
</feature>
<evidence type="ECO:0000256" key="1">
    <source>
        <dbReference type="SAM" id="MobiDB-lite"/>
    </source>
</evidence>
<dbReference type="AlphaFoldDB" id="A0A381VTU5"/>
<evidence type="ECO:0000313" key="2">
    <source>
        <dbReference type="EMBL" id="SVA43694.1"/>
    </source>
</evidence>
<accession>A0A381VTU5</accession>
<reference evidence="2" key="1">
    <citation type="submission" date="2018-05" db="EMBL/GenBank/DDBJ databases">
        <authorList>
            <person name="Lanie J.A."/>
            <person name="Ng W.-L."/>
            <person name="Kazmierczak K.M."/>
            <person name="Andrzejewski T.M."/>
            <person name="Davidsen T.M."/>
            <person name="Wayne K.J."/>
            <person name="Tettelin H."/>
            <person name="Glass J.I."/>
            <person name="Rusch D."/>
            <person name="Podicherti R."/>
            <person name="Tsui H.-C.T."/>
            <person name="Winkler M.E."/>
        </authorList>
    </citation>
    <scope>NUCLEOTIDE SEQUENCE</scope>
</reference>
<organism evidence="2">
    <name type="scientific">marine metagenome</name>
    <dbReference type="NCBI Taxonomy" id="408172"/>
    <lineage>
        <taxon>unclassified sequences</taxon>
        <taxon>metagenomes</taxon>
        <taxon>ecological metagenomes</taxon>
    </lineage>
</organism>
<gene>
    <name evidence="2" type="ORF">METZ01_LOCUS96548</name>
</gene>
<protein>
    <submittedName>
        <fullName evidence="2">Uncharacterized protein</fullName>
    </submittedName>
</protein>
<sequence>MTKKLEETFNIEPEEEKVEETTEETPTIEESKELTEVLYAELKNTEKIDNALPVVQDLNEHDKEMDDIHQKALDAFNDLLQLGMNVEVHAGAKLLETANQMLKTAMEAKDSKVDRKLKMINLQLQKAKLDHKVSTTKGEGFELESEGAVTISRNELLKRIENAQKDLKNDK</sequence>